<dbReference type="Pfam" id="PF10032">
    <property type="entry name" value="Pho88"/>
    <property type="match status" value="1"/>
</dbReference>
<dbReference type="PANTHER" id="PTHR28112">
    <property type="entry name" value="SRP-INDEPENDENT TARGETING PROTEIN 3"/>
    <property type="match status" value="1"/>
</dbReference>
<dbReference type="SMART" id="SM00248">
    <property type="entry name" value="ANK"/>
    <property type="match status" value="3"/>
</dbReference>
<dbReference type="OrthoDB" id="18139at2759"/>
<name>A0A8K1CDH4_PYTOL</name>
<organism evidence="2 3">
    <name type="scientific">Pythium oligandrum</name>
    <name type="common">Mycoparasitic fungus</name>
    <dbReference type="NCBI Taxonomy" id="41045"/>
    <lineage>
        <taxon>Eukaryota</taxon>
        <taxon>Sar</taxon>
        <taxon>Stramenopiles</taxon>
        <taxon>Oomycota</taxon>
        <taxon>Peronosporomycetes</taxon>
        <taxon>Pythiales</taxon>
        <taxon>Pythiaceae</taxon>
        <taxon>Pythium</taxon>
    </lineage>
</organism>
<dbReference type="SUPFAM" id="SSF48403">
    <property type="entry name" value="Ankyrin repeat"/>
    <property type="match status" value="1"/>
</dbReference>
<dbReference type="InterPro" id="IPR002110">
    <property type="entry name" value="Ankyrin_rpt"/>
</dbReference>
<dbReference type="Proteomes" id="UP000794436">
    <property type="component" value="Unassembled WGS sequence"/>
</dbReference>
<dbReference type="AlphaFoldDB" id="A0A8K1CDH4"/>
<dbReference type="EMBL" id="SPLM01000078">
    <property type="protein sequence ID" value="TMW60993.1"/>
    <property type="molecule type" value="Genomic_DNA"/>
</dbReference>
<feature type="compositionally biased region" description="Basic and acidic residues" evidence="1">
    <location>
        <begin position="324"/>
        <end position="333"/>
    </location>
</feature>
<dbReference type="GO" id="GO:0005783">
    <property type="term" value="C:endoplasmic reticulum"/>
    <property type="evidence" value="ECO:0007669"/>
    <property type="project" value="InterPro"/>
</dbReference>
<protein>
    <submittedName>
        <fullName evidence="2">Uncharacterized protein</fullName>
    </submittedName>
</protein>
<dbReference type="GO" id="GO:0045047">
    <property type="term" value="P:protein targeting to ER"/>
    <property type="evidence" value="ECO:0007669"/>
    <property type="project" value="InterPro"/>
</dbReference>
<dbReference type="InterPro" id="IPR012098">
    <property type="entry name" value="SND3_fun"/>
</dbReference>
<accession>A0A8K1CDH4</accession>
<comment type="caution">
    <text evidence="2">The sequence shown here is derived from an EMBL/GenBank/DDBJ whole genome shotgun (WGS) entry which is preliminary data.</text>
</comment>
<gene>
    <name evidence="2" type="ORF">Poli38472_014454</name>
</gene>
<feature type="region of interest" description="Disordered" evidence="1">
    <location>
        <begin position="318"/>
        <end position="352"/>
    </location>
</feature>
<proteinExistence type="predicted"/>
<dbReference type="Pfam" id="PF12796">
    <property type="entry name" value="Ank_2"/>
    <property type="match status" value="1"/>
</dbReference>
<evidence type="ECO:0000256" key="1">
    <source>
        <dbReference type="SAM" id="MobiDB-lite"/>
    </source>
</evidence>
<sequence>MSQKQSPSRMIILLPMMFLMNKIDFENPVILNSARAAYILCQALSLFLYLYIKRKIELKNDTRKIRIPGVTSPFDQTPNYDELTETTYRDHELAKVNEFIKQTLIGAGISSFIHFKMGVNHVVMIQSVMTPLNLYDNVLIQAYILGKRDGRIWNEKLEGEAIDAPVDGSATDAKKAKKQSGLPAVTPSEAIAQAVAAGSDADFDELWEVVKKNVNATTTDDKWTALMAACGSPVDTDDFIRNVIKAGADVTATDGDGWTALHWSAYHGRPEAAEALLENTPKKKLAALLAIKATDGRTALEVAEGEENSDVVEVIQKFSGSGASKKDESESELRRRKPAANATSTTSVDEVD</sequence>
<reference evidence="2" key="1">
    <citation type="submission" date="2019-03" db="EMBL/GenBank/DDBJ databases">
        <title>Long read genome sequence of the mycoparasitic Pythium oligandrum ATCC 38472 isolated from sugarbeet rhizosphere.</title>
        <authorList>
            <person name="Gaulin E."/>
        </authorList>
    </citation>
    <scope>NUCLEOTIDE SEQUENCE</scope>
    <source>
        <strain evidence="2">ATCC 38472_TT</strain>
    </source>
</reference>
<dbReference type="Gene3D" id="1.25.40.20">
    <property type="entry name" value="Ankyrin repeat-containing domain"/>
    <property type="match status" value="1"/>
</dbReference>
<keyword evidence="3" id="KW-1185">Reference proteome</keyword>
<dbReference type="GO" id="GO:0005739">
    <property type="term" value="C:mitochondrion"/>
    <property type="evidence" value="ECO:0007669"/>
    <property type="project" value="TreeGrafter"/>
</dbReference>
<dbReference type="PANTHER" id="PTHR28112:SF1">
    <property type="entry name" value="SRP-INDEPENDENT TARGETING PROTEIN 3"/>
    <property type="match status" value="1"/>
</dbReference>
<evidence type="ECO:0000313" key="2">
    <source>
        <dbReference type="EMBL" id="TMW60993.1"/>
    </source>
</evidence>
<dbReference type="InterPro" id="IPR036770">
    <property type="entry name" value="Ankyrin_rpt-contain_sf"/>
</dbReference>
<evidence type="ECO:0000313" key="3">
    <source>
        <dbReference type="Proteomes" id="UP000794436"/>
    </source>
</evidence>
<feature type="compositionally biased region" description="Polar residues" evidence="1">
    <location>
        <begin position="341"/>
        <end position="352"/>
    </location>
</feature>